<dbReference type="RefSeq" id="WP_160550740.1">
    <property type="nucleotide sequence ID" value="NZ_CP047650.1"/>
</dbReference>
<keyword evidence="3" id="KW-1185">Reference proteome</keyword>
<evidence type="ECO:0000313" key="3">
    <source>
        <dbReference type="Proteomes" id="UP000464787"/>
    </source>
</evidence>
<dbReference type="AlphaFoldDB" id="A0A857J2C1"/>
<name>A0A857J2C1_9BURK</name>
<sequence length="138" mass="15272">MKLDFRLVAGLAICLFCSTSRAGNWFAIAGDRGDPHADATELDTASIGRRSDRQRLLFRVTLAKPRQDADGESFQSYLSTVLVECSSGSIFHEEQLRYRDAQWSGPVRREVFPPAKPMAFGGLVPDPRERILAAACRG</sequence>
<feature type="chain" id="PRO_5032309445" evidence="1">
    <location>
        <begin position="23"/>
        <end position="138"/>
    </location>
</feature>
<evidence type="ECO:0000256" key="1">
    <source>
        <dbReference type="SAM" id="SignalP"/>
    </source>
</evidence>
<organism evidence="2 3">
    <name type="scientific">Xylophilus rhododendri</name>
    <dbReference type="NCBI Taxonomy" id="2697032"/>
    <lineage>
        <taxon>Bacteria</taxon>
        <taxon>Pseudomonadati</taxon>
        <taxon>Pseudomonadota</taxon>
        <taxon>Betaproteobacteria</taxon>
        <taxon>Burkholderiales</taxon>
        <taxon>Xylophilus</taxon>
    </lineage>
</organism>
<feature type="signal peptide" evidence="1">
    <location>
        <begin position="1"/>
        <end position="22"/>
    </location>
</feature>
<accession>A0A857J2C1</accession>
<evidence type="ECO:0000313" key="2">
    <source>
        <dbReference type="EMBL" id="QHI97222.1"/>
    </source>
</evidence>
<reference evidence="2 3" key="1">
    <citation type="submission" date="2020-01" db="EMBL/GenBank/DDBJ databases">
        <title>Genome sequencing of strain KACC 21265.</title>
        <authorList>
            <person name="Heo J."/>
            <person name="Kim S.-J."/>
            <person name="Kim J.-S."/>
            <person name="Hong S.-B."/>
            <person name="Kwon S.-W."/>
        </authorList>
    </citation>
    <scope>NUCLEOTIDE SEQUENCE [LARGE SCALE GENOMIC DNA]</scope>
    <source>
        <strain evidence="2 3">KACC 21265</strain>
    </source>
</reference>
<dbReference type="EMBL" id="CP047650">
    <property type="protein sequence ID" value="QHI97222.1"/>
    <property type="molecule type" value="Genomic_DNA"/>
</dbReference>
<proteinExistence type="predicted"/>
<dbReference type="Proteomes" id="UP000464787">
    <property type="component" value="Chromosome"/>
</dbReference>
<protein>
    <submittedName>
        <fullName evidence="2">Uncharacterized protein</fullName>
    </submittedName>
</protein>
<gene>
    <name evidence="2" type="ORF">GT347_04050</name>
</gene>
<dbReference type="KEGG" id="xyk:GT347_04050"/>
<keyword evidence="1" id="KW-0732">Signal</keyword>